<dbReference type="EMBL" id="BMTD01000001">
    <property type="protein sequence ID" value="GGU76308.1"/>
    <property type="molecule type" value="Genomic_DNA"/>
</dbReference>
<feature type="region of interest" description="Disordered" evidence="1">
    <location>
        <begin position="51"/>
        <end position="77"/>
    </location>
</feature>
<evidence type="ECO:0000256" key="2">
    <source>
        <dbReference type="SAM" id="SignalP"/>
    </source>
</evidence>
<dbReference type="Proteomes" id="UP000618795">
    <property type="component" value="Unassembled WGS sequence"/>
</dbReference>
<evidence type="ECO:0008006" key="5">
    <source>
        <dbReference type="Google" id="ProtNLM"/>
    </source>
</evidence>
<reference evidence="3" key="1">
    <citation type="journal article" date="2014" name="Int. J. Syst. Evol. Microbiol.">
        <title>Complete genome sequence of Corynebacterium casei LMG S-19264T (=DSM 44701T), isolated from a smear-ripened cheese.</title>
        <authorList>
            <consortium name="US DOE Joint Genome Institute (JGI-PGF)"/>
            <person name="Walter F."/>
            <person name="Albersmeier A."/>
            <person name="Kalinowski J."/>
            <person name="Ruckert C."/>
        </authorList>
    </citation>
    <scope>NUCLEOTIDE SEQUENCE</scope>
    <source>
        <strain evidence="3">JCM 4369</strain>
    </source>
</reference>
<feature type="compositionally biased region" description="Polar residues" evidence="1">
    <location>
        <begin position="13"/>
        <end position="34"/>
    </location>
</feature>
<reference evidence="3" key="2">
    <citation type="submission" date="2020-09" db="EMBL/GenBank/DDBJ databases">
        <authorList>
            <person name="Sun Q."/>
            <person name="Ohkuma M."/>
        </authorList>
    </citation>
    <scope>NUCLEOTIDE SEQUENCE</scope>
    <source>
        <strain evidence="3">JCM 4369</strain>
    </source>
</reference>
<feature type="signal peptide" evidence="2">
    <location>
        <begin position="1"/>
        <end position="18"/>
    </location>
</feature>
<protein>
    <recommendedName>
        <fullName evidence="5">Lipoprotein</fullName>
    </recommendedName>
</protein>
<name>A0A918M973_9ACTN</name>
<comment type="caution">
    <text evidence="3">The sequence shown here is derived from an EMBL/GenBank/DDBJ whole genome shotgun (WGS) entry which is preliminary data.</text>
</comment>
<dbReference type="RefSeq" id="WP_191870989.1">
    <property type="nucleotide sequence ID" value="NZ_BMTD01000001.1"/>
</dbReference>
<dbReference type="AlphaFoldDB" id="A0A918M973"/>
<gene>
    <name evidence="3" type="ORF">GCM10010260_05640</name>
</gene>
<evidence type="ECO:0000256" key="1">
    <source>
        <dbReference type="SAM" id="MobiDB-lite"/>
    </source>
</evidence>
<evidence type="ECO:0000313" key="3">
    <source>
        <dbReference type="EMBL" id="GGU76308.1"/>
    </source>
</evidence>
<keyword evidence="4" id="KW-1185">Reference proteome</keyword>
<organism evidence="3 4">
    <name type="scientific">Streptomyces filipinensis</name>
    <dbReference type="NCBI Taxonomy" id="66887"/>
    <lineage>
        <taxon>Bacteria</taxon>
        <taxon>Bacillati</taxon>
        <taxon>Actinomycetota</taxon>
        <taxon>Actinomycetes</taxon>
        <taxon>Kitasatosporales</taxon>
        <taxon>Streptomycetaceae</taxon>
        <taxon>Streptomyces</taxon>
    </lineage>
</organism>
<sequence>MLAVAALLLTTCSGSSPADDSAESKTLPSKTSAAPTGLAARQAAAVLAEATGVTTLGDPTDNTTSRSGKAAGEEASPSDCLQLITTDTVSIYEYPSPGIAAHRVEYMATEHWRQVGRFALAWSARDQKLIDDSHRTDLVKAIQRVDAVHDLDVATARKSGS</sequence>
<keyword evidence="2" id="KW-0732">Signal</keyword>
<accession>A0A918M973</accession>
<evidence type="ECO:0000313" key="4">
    <source>
        <dbReference type="Proteomes" id="UP000618795"/>
    </source>
</evidence>
<proteinExistence type="predicted"/>
<feature type="chain" id="PRO_5038733195" description="Lipoprotein" evidence="2">
    <location>
        <begin position="19"/>
        <end position="161"/>
    </location>
</feature>
<feature type="region of interest" description="Disordered" evidence="1">
    <location>
        <begin position="13"/>
        <end position="36"/>
    </location>
</feature>